<dbReference type="InterPro" id="IPR052179">
    <property type="entry name" value="DD-CPase-like"/>
</dbReference>
<organism evidence="4 5">
    <name type="scientific">Agrococcus terreus</name>
    <dbReference type="NCBI Taxonomy" id="574649"/>
    <lineage>
        <taxon>Bacteria</taxon>
        <taxon>Bacillati</taxon>
        <taxon>Actinomycetota</taxon>
        <taxon>Actinomycetes</taxon>
        <taxon>Micrococcales</taxon>
        <taxon>Microbacteriaceae</taxon>
        <taxon>Agrococcus</taxon>
    </lineage>
</organism>
<dbReference type="PANTHER" id="PTHR34385">
    <property type="entry name" value="D-ALANYL-D-ALANINE CARBOXYPEPTIDASE"/>
    <property type="match status" value="1"/>
</dbReference>
<dbReference type="RefSeq" id="WP_229679702.1">
    <property type="nucleotide sequence ID" value="NZ_BAABBD010000003.1"/>
</dbReference>
<feature type="compositionally biased region" description="Low complexity" evidence="1">
    <location>
        <begin position="20"/>
        <end position="48"/>
    </location>
</feature>
<keyword evidence="2" id="KW-0732">Signal</keyword>
<dbReference type="Proteomes" id="UP000626982">
    <property type="component" value="Unassembled WGS sequence"/>
</dbReference>
<dbReference type="SUPFAM" id="SSF55166">
    <property type="entry name" value="Hedgehog/DD-peptidase"/>
    <property type="match status" value="1"/>
</dbReference>
<evidence type="ECO:0000259" key="3">
    <source>
        <dbReference type="Pfam" id="PF02557"/>
    </source>
</evidence>
<accession>A0ABQ2KQV9</accession>
<proteinExistence type="predicted"/>
<dbReference type="InterPro" id="IPR003709">
    <property type="entry name" value="VanY-like_core_dom"/>
</dbReference>
<name>A0ABQ2KQV9_9MICO</name>
<sequence length="263" mass="27694">MRTGMLAAAITTGLVLSGCSASEPSPSQSAAQPAAAEPTATAAQRPSATPTPTPTPTPEPLPAEQWDIDTGSSITALVNKRRPLQPQDYLPEVVPVTVSADAGEEFVRPEADAALVELDAAMRAELGEGVHVFSSYRSFQRQTTLYNGYVAQHGQARADTTSARPGHSEHQTGLAVDVVGTGGACRLDACFGDTAAGRWIAEHAWEHGWVVRYPRGEDAVTGYAWEPWHLRYVGADVTAAMQEEGATTLEAFFGTGAAPDYGG</sequence>
<dbReference type="Pfam" id="PF02557">
    <property type="entry name" value="VanY"/>
    <property type="match status" value="1"/>
</dbReference>
<gene>
    <name evidence="4" type="ORF">GCM10010968_24670</name>
</gene>
<feature type="signal peptide" evidence="2">
    <location>
        <begin position="1"/>
        <end position="21"/>
    </location>
</feature>
<dbReference type="InterPro" id="IPR058193">
    <property type="entry name" value="VanY/YodJ_core_dom"/>
</dbReference>
<feature type="region of interest" description="Disordered" evidence="1">
    <location>
        <begin position="18"/>
        <end position="65"/>
    </location>
</feature>
<evidence type="ECO:0000256" key="2">
    <source>
        <dbReference type="SAM" id="SignalP"/>
    </source>
</evidence>
<evidence type="ECO:0000313" key="5">
    <source>
        <dbReference type="Proteomes" id="UP000626982"/>
    </source>
</evidence>
<feature type="compositionally biased region" description="Pro residues" evidence="1">
    <location>
        <begin position="49"/>
        <end position="61"/>
    </location>
</feature>
<feature type="domain" description="D-alanyl-D-alanine carboxypeptidase-like core" evidence="3">
    <location>
        <begin position="106"/>
        <end position="234"/>
    </location>
</feature>
<dbReference type="InterPro" id="IPR009045">
    <property type="entry name" value="Zn_M74/Hedgehog-like"/>
</dbReference>
<evidence type="ECO:0000256" key="1">
    <source>
        <dbReference type="SAM" id="MobiDB-lite"/>
    </source>
</evidence>
<dbReference type="PANTHER" id="PTHR34385:SF1">
    <property type="entry name" value="PEPTIDOGLYCAN L-ALANYL-D-GLUTAMATE ENDOPEPTIDASE CWLK"/>
    <property type="match status" value="1"/>
</dbReference>
<dbReference type="PROSITE" id="PS51257">
    <property type="entry name" value="PROKAR_LIPOPROTEIN"/>
    <property type="match status" value="1"/>
</dbReference>
<keyword evidence="5" id="KW-1185">Reference proteome</keyword>
<dbReference type="Gene3D" id="3.30.1380.10">
    <property type="match status" value="1"/>
</dbReference>
<reference evidence="5" key="1">
    <citation type="journal article" date="2019" name="Int. J. Syst. Evol. Microbiol.">
        <title>The Global Catalogue of Microorganisms (GCM) 10K type strain sequencing project: providing services to taxonomists for standard genome sequencing and annotation.</title>
        <authorList>
            <consortium name="The Broad Institute Genomics Platform"/>
            <consortium name="The Broad Institute Genome Sequencing Center for Infectious Disease"/>
            <person name="Wu L."/>
            <person name="Ma J."/>
        </authorList>
    </citation>
    <scope>NUCLEOTIDE SEQUENCE [LARGE SCALE GENOMIC DNA]</scope>
    <source>
        <strain evidence="5">CGMCC 1.6960</strain>
    </source>
</reference>
<evidence type="ECO:0000313" key="4">
    <source>
        <dbReference type="EMBL" id="GGN88748.1"/>
    </source>
</evidence>
<protein>
    <recommendedName>
        <fullName evidence="3">D-alanyl-D-alanine carboxypeptidase-like core domain-containing protein</fullName>
    </recommendedName>
</protein>
<comment type="caution">
    <text evidence="4">The sequence shown here is derived from an EMBL/GenBank/DDBJ whole genome shotgun (WGS) entry which is preliminary data.</text>
</comment>
<feature type="chain" id="PRO_5046770197" description="D-alanyl-D-alanine carboxypeptidase-like core domain-containing protein" evidence="2">
    <location>
        <begin position="22"/>
        <end position="263"/>
    </location>
</feature>
<dbReference type="CDD" id="cd14852">
    <property type="entry name" value="LD-carboxypeptidase"/>
    <property type="match status" value="1"/>
</dbReference>
<dbReference type="EMBL" id="BMLM01000002">
    <property type="protein sequence ID" value="GGN88748.1"/>
    <property type="molecule type" value="Genomic_DNA"/>
</dbReference>